<keyword evidence="2" id="KW-1185">Reference proteome</keyword>
<protein>
    <submittedName>
        <fullName evidence="1">Uncharacterized protein</fullName>
    </submittedName>
</protein>
<reference evidence="2" key="1">
    <citation type="journal article" date="2019" name="Int. J. Syst. Evol. Microbiol.">
        <title>The Global Catalogue of Microorganisms (GCM) 10K type strain sequencing project: providing services to taxonomists for standard genome sequencing and annotation.</title>
        <authorList>
            <consortium name="The Broad Institute Genomics Platform"/>
            <consortium name="The Broad Institute Genome Sequencing Center for Infectious Disease"/>
            <person name="Wu L."/>
            <person name="Ma J."/>
        </authorList>
    </citation>
    <scope>NUCLEOTIDE SEQUENCE [LARGE SCALE GENOMIC DNA]</scope>
    <source>
        <strain evidence="2">CGMCC 1.15461</strain>
    </source>
</reference>
<dbReference type="Proteomes" id="UP000615760">
    <property type="component" value="Unassembled WGS sequence"/>
</dbReference>
<name>A0ABQ1JDQ0_9FLAO</name>
<dbReference type="EMBL" id="BMJE01000001">
    <property type="protein sequence ID" value="GGB65947.1"/>
    <property type="molecule type" value="Genomic_DNA"/>
</dbReference>
<accession>A0ABQ1JDQ0</accession>
<dbReference type="RefSeq" id="WP_188619394.1">
    <property type="nucleotide sequence ID" value="NZ_BMJE01000001.1"/>
</dbReference>
<comment type="caution">
    <text evidence="1">The sequence shown here is derived from an EMBL/GenBank/DDBJ whole genome shotgun (WGS) entry which is preliminary data.</text>
</comment>
<organism evidence="1 2">
    <name type="scientific">Flavobacterium suaedae</name>
    <dbReference type="NCBI Taxonomy" id="1767027"/>
    <lineage>
        <taxon>Bacteria</taxon>
        <taxon>Pseudomonadati</taxon>
        <taxon>Bacteroidota</taxon>
        <taxon>Flavobacteriia</taxon>
        <taxon>Flavobacteriales</taxon>
        <taxon>Flavobacteriaceae</taxon>
        <taxon>Flavobacterium</taxon>
    </lineage>
</organism>
<evidence type="ECO:0000313" key="1">
    <source>
        <dbReference type="EMBL" id="GGB65947.1"/>
    </source>
</evidence>
<evidence type="ECO:0000313" key="2">
    <source>
        <dbReference type="Proteomes" id="UP000615760"/>
    </source>
</evidence>
<gene>
    <name evidence="1" type="ORF">GCM10007424_02350</name>
</gene>
<proteinExistence type="predicted"/>
<sequence length="417" mass="48942">MENKDYFKAITYSINEDVKSENYVYTDDLLKLINDDELKEAIINKYNLDTNLKIENNKIEYLYNLVKQYSERFTLIRLEAQEKDVTCELKSEEVTGKPIYIFHIKNGNEGELLYDSIHAEAIYDSINLFYSSKSLSQYVKSLKKVPAKRGLLNDLNDSWSKYYNNNENASKAKLFRILNHKENYYLKSINTSAYKEYGIAESFVMTILELDKFKKQNPDVEFIISSVSISESKLDIIISQKKSIELESLGFLRSSISIRNKDQGNTSFGVYSTLEFYPKNNNGNKIYLFPKEDKNKIKNSVTSNHTVSIETFIKTFSNINELFNSGEQLKQDFHFYQKSKNYDELRAKIEFKMISHNSPFKNITRLKELFSRKNTGHIENLEKLLRVCAESDSIEMEYDLKFKLRYLISNVLLYNKY</sequence>